<keyword evidence="9" id="KW-0574">Periplasm</keyword>
<dbReference type="PRINTS" id="PR00834">
    <property type="entry name" value="PROTEASES2C"/>
</dbReference>
<evidence type="ECO:0000256" key="6">
    <source>
        <dbReference type="ARBA" id="ARBA00022670"/>
    </source>
</evidence>
<dbReference type="SUPFAM" id="SSF50494">
    <property type="entry name" value="Trypsin-like serine proteases"/>
    <property type="match status" value="1"/>
</dbReference>
<evidence type="ECO:0000256" key="5">
    <source>
        <dbReference type="ARBA" id="ARBA00013958"/>
    </source>
</evidence>
<keyword evidence="12" id="KW-0346">Stress response</keyword>
<evidence type="ECO:0000256" key="7">
    <source>
        <dbReference type="ARBA" id="ARBA00022729"/>
    </source>
</evidence>
<dbReference type="Pfam" id="PF13365">
    <property type="entry name" value="Trypsin_2"/>
    <property type="match status" value="1"/>
</dbReference>
<dbReference type="PANTHER" id="PTHR22939">
    <property type="entry name" value="SERINE PROTEASE FAMILY S1C HTRA-RELATED"/>
    <property type="match status" value="1"/>
</dbReference>
<dbReference type="InterPro" id="IPR001478">
    <property type="entry name" value="PDZ"/>
</dbReference>
<evidence type="ECO:0000256" key="1">
    <source>
        <dbReference type="ARBA" id="ARBA00001772"/>
    </source>
</evidence>
<evidence type="ECO:0000256" key="11">
    <source>
        <dbReference type="ARBA" id="ARBA00022825"/>
    </source>
</evidence>
<comment type="subcellular location">
    <subcellularLocation>
        <location evidence="2">Periplasm</location>
    </subcellularLocation>
</comment>
<evidence type="ECO:0000313" key="16">
    <source>
        <dbReference type="EMBL" id="MBM3115513.1"/>
    </source>
</evidence>
<evidence type="ECO:0000256" key="14">
    <source>
        <dbReference type="SAM" id="SignalP"/>
    </source>
</evidence>
<sequence>MTRWLAAGVLTLGFGSANAAAVSGLPDFTQLVEKEGKAVVNISTTGKVREPEQQQWSGDDDVLDLFRRFGFPVPPGALPQQPGAPRERQVQSLGSGFIIDGGGYILTNAHVVADAEEIKVKLTDKREFKAKVIGSDARTDVALLKVEATGLPKVDLGNSEVLKVGEWVVAIGAPFGLENSVTAGIVSAKGRNLPDETFVPFIQTDVAINPGNSGGPLFNMKGEVVGINSQIYSRSGGYMGLSFSIPIDVAMKVADELKATGKVTRGRIGVAVQDLNEDLAKSFGLPNTNGALVSSVDKEGPAAKGGLKPGDVVLKYNGQPINNTGDLPRFVTATKPGTTVKIGIWRDRAARDLSVTIGLLDSVEGPNKVREYKGGNAQQEDSQRFGLVLRELAPQQLKSLGIKYGLAIQSATGASAKAGLMRGDVIIGVGGTDITGMQQLRQMLSAVKPNESVALRVMRDGATIFISMTAPAK</sequence>
<dbReference type="SUPFAM" id="SSF50156">
    <property type="entry name" value="PDZ domain-like"/>
    <property type="match status" value="2"/>
</dbReference>
<dbReference type="InterPro" id="IPR009003">
    <property type="entry name" value="Peptidase_S1_PA"/>
</dbReference>
<dbReference type="Gene3D" id="2.40.10.120">
    <property type="match status" value="1"/>
</dbReference>
<comment type="similarity">
    <text evidence="3">Belongs to the peptidase S1C family.</text>
</comment>
<feature type="signal peptide" evidence="14">
    <location>
        <begin position="1"/>
        <end position="19"/>
    </location>
</feature>
<dbReference type="InterPro" id="IPR001940">
    <property type="entry name" value="Peptidase_S1C"/>
</dbReference>
<evidence type="ECO:0000256" key="12">
    <source>
        <dbReference type="ARBA" id="ARBA00023016"/>
    </source>
</evidence>
<dbReference type="InterPro" id="IPR011782">
    <property type="entry name" value="Pept_S1C_Do"/>
</dbReference>
<evidence type="ECO:0000256" key="8">
    <source>
        <dbReference type="ARBA" id="ARBA00022737"/>
    </source>
</evidence>
<feature type="domain" description="PDZ" evidence="15">
    <location>
        <begin position="262"/>
        <end position="323"/>
    </location>
</feature>
<dbReference type="Proteomes" id="UP000809431">
    <property type="component" value="Unassembled WGS sequence"/>
</dbReference>
<evidence type="ECO:0000256" key="10">
    <source>
        <dbReference type="ARBA" id="ARBA00022801"/>
    </source>
</evidence>
<evidence type="ECO:0000259" key="15">
    <source>
        <dbReference type="PROSITE" id="PS50106"/>
    </source>
</evidence>
<organism evidence="16 17">
    <name type="scientific">Jeongeupia naejangsanensis</name>
    <dbReference type="NCBI Taxonomy" id="613195"/>
    <lineage>
        <taxon>Bacteria</taxon>
        <taxon>Pseudomonadati</taxon>
        <taxon>Pseudomonadota</taxon>
        <taxon>Betaproteobacteria</taxon>
        <taxon>Neisseriales</taxon>
        <taxon>Chitinibacteraceae</taxon>
        <taxon>Jeongeupia</taxon>
    </lineage>
</organism>
<keyword evidence="10" id="KW-0378">Hydrolase</keyword>
<gene>
    <name evidence="16" type="ORF">JMJ54_06720</name>
</gene>
<dbReference type="SMART" id="SM00228">
    <property type="entry name" value="PDZ"/>
    <property type="match status" value="2"/>
</dbReference>
<dbReference type="Gene3D" id="2.30.42.10">
    <property type="match status" value="1"/>
</dbReference>
<dbReference type="EC" id="3.4.21.107" evidence="4"/>
<dbReference type="CDD" id="cd10839">
    <property type="entry name" value="cpPDZ1_DegP-like"/>
    <property type="match status" value="1"/>
</dbReference>
<feature type="domain" description="PDZ" evidence="15">
    <location>
        <begin position="368"/>
        <end position="461"/>
    </location>
</feature>
<keyword evidence="17" id="KW-1185">Reference proteome</keyword>
<dbReference type="PROSITE" id="PS50106">
    <property type="entry name" value="PDZ"/>
    <property type="match status" value="2"/>
</dbReference>
<keyword evidence="7 14" id="KW-0732">Signal</keyword>
<keyword evidence="11" id="KW-0720">Serine protease</keyword>
<keyword evidence="6" id="KW-0645">Protease</keyword>
<comment type="catalytic activity">
    <reaction evidence="1">
        <text>Acts on substrates that are at least partially unfolded. The cleavage site P1 residue is normally between a pair of hydrophobic residues, such as Val-|-Val.</text>
        <dbReference type="EC" id="3.4.21.107"/>
    </reaction>
</comment>
<evidence type="ECO:0000313" key="17">
    <source>
        <dbReference type="Proteomes" id="UP000809431"/>
    </source>
</evidence>
<dbReference type="EMBL" id="JAESND010000002">
    <property type="protein sequence ID" value="MBM3115513.1"/>
    <property type="molecule type" value="Genomic_DNA"/>
</dbReference>
<dbReference type="PANTHER" id="PTHR22939:SF130">
    <property type="entry name" value="PERIPLASMIC SERINE ENDOPROTEASE DEGP-LIKE-RELATED"/>
    <property type="match status" value="1"/>
</dbReference>
<name>A0ABS2BIT9_9NEIS</name>
<dbReference type="Pfam" id="PF13180">
    <property type="entry name" value="PDZ_2"/>
    <property type="match status" value="2"/>
</dbReference>
<evidence type="ECO:0000256" key="13">
    <source>
        <dbReference type="ARBA" id="ARBA00032850"/>
    </source>
</evidence>
<evidence type="ECO:0000256" key="2">
    <source>
        <dbReference type="ARBA" id="ARBA00004418"/>
    </source>
</evidence>
<dbReference type="Gene3D" id="2.30.42.60">
    <property type="match status" value="1"/>
</dbReference>
<comment type="caution">
    <text evidence="16">The sequence shown here is derived from an EMBL/GenBank/DDBJ whole genome shotgun (WGS) entry which is preliminary data.</text>
</comment>
<dbReference type="InterPro" id="IPR036034">
    <property type="entry name" value="PDZ_sf"/>
</dbReference>
<evidence type="ECO:0000256" key="3">
    <source>
        <dbReference type="ARBA" id="ARBA00010541"/>
    </source>
</evidence>
<protein>
    <recommendedName>
        <fullName evidence="5">Probable periplasmic serine endoprotease DegP-like</fullName>
        <ecNumber evidence="4">3.4.21.107</ecNumber>
    </recommendedName>
    <alternativeName>
        <fullName evidence="13">Protease Do</fullName>
    </alternativeName>
</protein>
<accession>A0ABS2BIT9</accession>
<evidence type="ECO:0000256" key="4">
    <source>
        <dbReference type="ARBA" id="ARBA00013035"/>
    </source>
</evidence>
<keyword evidence="8" id="KW-0677">Repeat</keyword>
<evidence type="ECO:0000256" key="9">
    <source>
        <dbReference type="ARBA" id="ARBA00022764"/>
    </source>
</evidence>
<feature type="chain" id="PRO_5046109850" description="Probable periplasmic serine endoprotease DegP-like" evidence="14">
    <location>
        <begin position="20"/>
        <end position="473"/>
    </location>
</feature>
<dbReference type="NCBIfam" id="TIGR02037">
    <property type="entry name" value="degP_htrA_DO"/>
    <property type="match status" value="1"/>
</dbReference>
<reference evidence="16 17" key="1">
    <citation type="submission" date="2021-01" db="EMBL/GenBank/DDBJ databases">
        <title>Draft Genome Sequence and Polyhydroxyalkanoate Biosynthetic Potential of Jeongeupia naejangsanensis Type Strain DSM 24253.</title>
        <authorList>
            <person name="Turrini P."/>
            <person name="Artuso I."/>
            <person name="Lugli G.A."/>
            <person name="Frangipani E."/>
            <person name="Ventura M."/>
            <person name="Visca P."/>
        </authorList>
    </citation>
    <scope>NUCLEOTIDE SEQUENCE [LARGE SCALE GENOMIC DNA]</scope>
    <source>
        <strain evidence="16 17">DSM 24253</strain>
    </source>
</reference>
<proteinExistence type="inferred from homology"/>